<evidence type="ECO:0000256" key="1">
    <source>
        <dbReference type="ARBA" id="ARBA00022942"/>
    </source>
</evidence>
<name>A0AAV1D1W3_OLDCO</name>
<dbReference type="GO" id="GO:0051603">
    <property type="term" value="P:proteolysis involved in protein catabolic process"/>
    <property type="evidence" value="ECO:0007669"/>
    <property type="project" value="InterPro"/>
</dbReference>
<dbReference type="InterPro" id="IPR029055">
    <property type="entry name" value="Ntn_hydrolases_N"/>
</dbReference>
<dbReference type="PANTHER" id="PTHR11599">
    <property type="entry name" value="PROTEASOME SUBUNIT ALPHA/BETA"/>
    <property type="match status" value="1"/>
</dbReference>
<dbReference type="Gene3D" id="3.60.20.10">
    <property type="entry name" value="Glutamine Phosphoribosylpyrophosphate, subunit 1, domain 1"/>
    <property type="match status" value="1"/>
</dbReference>
<sequence>MGEEGRKMKAGLNNGVPDHQLPPTVRSEAEDAPANQIDGERPGESKETASSVAVMEPPAKKARRMQVPFFNRRKGPTAALDSLLLTYTDPEDLGSDDDDDDREYSINPILAYDIEDEYLTGPRTCKEQQRKFYLLNDTADDVMCYVDKGTTALGFIYKGGVMVAVDHSSFASEGLPEKVIELSTHLLVTVSGGIKDCKTFLRDLQAQYRLYAKGRTISVAGASNWVLDYLKSLGEEGSSAEILIAGWDDTVPNLYYVDVKRGPLKGTESGIGSGSFHAKCALFEKNYRDMSADEAEKLADEVMQKATSALGINIRDNEGGEIGGFISAYRVQADGWQMVFRNKSPGEPKDRPGHRRIIM</sequence>
<dbReference type="Pfam" id="PF00227">
    <property type="entry name" value="Proteasome"/>
    <property type="match status" value="1"/>
</dbReference>
<feature type="region of interest" description="Disordered" evidence="2">
    <location>
        <begin position="1"/>
        <end position="60"/>
    </location>
</feature>
<reference evidence="3" key="1">
    <citation type="submission" date="2023-03" db="EMBL/GenBank/DDBJ databases">
        <authorList>
            <person name="Julca I."/>
        </authorList>
    </citation>
    <scope>NUCLEOTIDE SEQUENCE</scope>
</reference>
<dbReference type="InterPro" id="IPR001353">
    <property type="entry name" value="Proteasome_sua/b"/>
</dbReference>
<accession>A0AAV1D1W3</accession>
<evidence type="ECO:0000256" key="2">
    <source>
        <dbReference type="SAM" id="MobiDB-lite"/>
    </source>
</evidence>
<gene>
    <name evidence="3" type="ORF">OLC1_LOCUS10543</name>
</gene>
<dbReference type="EMBL" id="OX459120">
    <property type="protein sequence ID" value="CAI9100802.1"/>
    <property type="molecule type" value="Genomic_DNA"/>
</dbReference>
<dbReference type="GO" id="GO:0005839">
    <property type="term" value="C:proteasome core complex"/>
    <property type="evidence" value="ECO:0007669"/>
    <property type="project" value="InterPro"/>
</dbReference>
<dbReference type="Proteomes" id="UP001161247">
    <property type="component" value="Chromosome 3"/>
</dbReference>
<protein>
    <submittedName>
        <fullName evidence="3">OLC1v1037978C1</fullName>
    </submittedName>
</protein>
<keyword evidence="4" id="KW-1185">Reference proteome</keyword>
<dbReference type="InterPro" id="IPR050115">
    <property type="entry name" value="Proteasome_alpha"/>
</dbReference>
<organism evidence="3 4">
    <name type="scientific">Oldenlandia corymbosa var. corymbosa</name>
    <dbReference type="NCBI Taxonomy" id="529605"/>
    <lineage>
        <taxon>Eukaryota</taxon>
        <taxon>Viridiplantae</taxon>
        <taxon>Streptophyta</taxon>
        <taxon>Embryophyta</taxon>
        <taxon>Tracheophyta</taxon>
        <taxon>Spermatophyta</taxon>
        <taxon>Magnoliopsida</taxon>
        <taxon>eudicotyledons</taxon>
        <taxon>Gunneridae</taxon>
        <taxon>Pentapetalae</taxon>
        <taxon>asterids</taxon>
        <taxon>lamiids</taxon>
        <taxon>Gentianales</taxon>
        <taxon>Rubiaceae</taxon>
        <taxon>Rubioideae</taxon>
        <taxon>Spermacoceae</taxon>
        <taxon>Hedyotis-Oldenlandia complex</taxon>
        <taxon>Oldenlandia</taxon>
    </lineage>
</organism>
<proteinExistence type="predicted"/>
<feature type="compositionally biased region" description="Basic and acidic residues" evidence="2">
    <location>
        <begin position="38"/>
        <end position="47"/>
    </location>
</feature>
<evidence type="ECO:0000313" key="3">
    <source>
        <dbReference type="EMBL" id="CAI9100802.1"/>
    </source>
</evidence>
<keyword evidence="1" id="KW-0647">Proteasome</keyword>
<dbReference type="SUPFAM" id="SSF56235">
    <property type="entry name" value="N-terminal nucleophile aminohydrolases (Ntn hydrolases)"/>
    <property type="match status" value="1"/>
</dbReference>
<evidence type="ECO:0000313" key="4">
    <source>
        <dbReference type="Proteomes" id="UP001161247"/>
    </source>
</evidence>
<dbReference type="AlphaFoldDB" id="A0AAV1D1W3"/>